<evidence type="ECO:0000256" key="3">
    <source>
        <dbReference type="ARBA" id="ARBA00023015"/>
    </source>
</evidence>
<dbReference type="Proteomes" id="UP000759131">
    <property type="component" value="Unassembled WGS sequence"/>
</dbReference>
<dbReference type="InterPro" id="IPR045144">
    <property type="entry name" value="TAF4"/>
</dbReference>
<dbReference type="InterPro" id="IPR003894">
    <property type="entry name" value="TAFH_NHR1"/>
</dbReference>
<keyword evidence="3" id="KW-0805">Transcription regulation</keyword>
<evidence type="ECO:0000256" key="2">
    <source>
        <dbReference type="ARBA" id="ARBA00006178"/>
    </source>
</evidence>
<dbReference type="FunFam" id="1.10.20.10:FF:000015">
    <property type="entry name" value="Transcription initiation factor TFIID subunit 4B"/>
    <property type="match status" value="2"/>
</dbReference>
<comment type="subcellular location">
    <subcellularLocation>
        <location evidence="1">Nucleus</location>
    </subcellularLocation>
</comment>
<dbReference type="InterPro" id="IPR007900">
    <property type="entry name" value="TAF4_C"/>
</dbReference>
<evidence type="ECO:0000256" key="1">
    <source>
        <dbReference type="ARBA" id="ARBA00004123"/>
    </source>
</evidence>
<dbReference type="OrthoDB" id="21060at2759"/>
<dbReference type="SUPFAM" id="SSF158553">
    <property type="entry name" value="TAFH domain-like"/>
    <property type="match status" value="1"/>
</dbReference>
<dbReference type="GO" id="GO:0003677">
    <property type="term" value="F:DNA binding"/>
    <property type="evidence" value="ECO:0007669"/>
    <property type="project" value="TreeGrafter"/>
</dbReference>
<dbReference type="GO" id="GO:0006367">
    <property type="term" value="P:transcription initiation at RNA polymerase II promoter"/>
    <property type="evidence" value="ECO:0007669"/>
    <property type="project" value="TreeGrafter"/>
</dbReference>
<evidence type="ECO:0000313" key="9">
    <source>
        <dbReference type="Proteomes" id="UP000759131"/>
    </source>
</evidence>
<evidence type="ECO:0000259" key="7">
    <source>
        <dbReference type="PROSITE" id="PS51119"/>
    </source>
</evidence>
<evidence type="ECO:0000256" key="6">
    <source>
        <dbReference type="SAM" id="MobiDB-lite"/>
    </source>
</evidence>
<reference evidence="8" key="1">
    <citation type="submission" date="2020-11" db="EMBL/GenBank/DDBJ databases">
        <authorList>
            <person name="Tran Van P."/>
        </authorList>
    </citation>
    <scope>NUCLEOTIDE SEQUENCE</scope>
</reference>
<dbReference type="Gene3D" id="1.20.120.1110">
    <property type="entry name" value="TAFH/NHR1 domain"/>
    <property type="match status" value="1"/>
</dbReference>
<protein>
    <recommendedName>
        <fullName evidence="7">TAFH domain-containing protein</fullName>
    </recommendedName>
</protein>
<dbReference type="GO" id="GO:0016251">
    <property type="term" value="F:RNA polymerase II general transcription initiation factor activity"/>
    <property type="evidence" value="ECO:0007669"/>
    <property type="project" value="TreeGrafter"/>
</dbReference>
<name>A0A7R9Q4T7_9ACAR</name>
<feature type="domain" description="TAFH" evidence="7">
    <location>
        <begin position="621"/>
        <end position="718"/>
    </location>
</feature>
<dbReference type="SUPFAM" id="SSF47113">
    <property type="entry name" value="Histone-fold"/>
    <property type="match status" value="2"/>
</dbReference>
<feature type="compositionally biased region" description="Low complexity" evidence="6">
    <location>
        <begin position="1017"/>
        <end position="1041"/>
    </location>
</feature>
<dbReference type="AlphaFoldDB" id="A0A7R9Q4T7"/>
<dbReference type="PROSITE" id="PS51119">
    <property type="entry name" value="TAFH"/>
    <property type="match status" value="1"/>
</dbReference>
<feature type="region of interest" description="Disordered" evidence="6">
    <location>
        <begin position="295"/>
        <end position="331"/>
    </location>
</feature>
<proteinExistence type="inferred from homology"/>
<sequence>MTSSGTDCQPLSPIAQSIALHRLWHRVTGMSYAYSKMAANSSHQQKSLEEMLASEVDESEITALVGSLETQLDPRQHTRTAATAPAEALKTIINSNPINNTNTITTDTAVLSQPIITTTTSRPPSQPQLVVVANKQTVNTTASAAVTDANSVVNHRLNNNNSVNNSTAQLLASAPSGGQQMVINSQPPPQPQPLPVAHKTTLKIMTNNNNNNTNSVNIAVNSNNNLNNTNKMLTTGQPPPIGQTSVATLPGALPASGYISQVTNASNPTMNSVTTAPGMAANQIIKNAIQVSAMANGSPAGSPSPLQQSLQSGLQLRGPTPGAGGQHTPTTISLSAITPSLVINKSGANAGAGGPHKPGQTLLIATTKDGPMIVQPSGHPLVGQQTMTSGATDGAANHGPGGGGASMVTLASRTAPGNAGSGAGQPTNLMQQLVSNHPNQIFQLVTNMNASRPQGAGGPGVGPNARTLAPRMVQLPANMRLTPQVLRPGGPSGFGPGTITLPSNLVRAGTIFVKTENGQVHMVNVGPQPTSGPNAAPNATTYRLQVPTTVGGATGVPGGPSPATAMRTITNPIVMSMPGGHLQGKATAASAAVQQQPPMTTPLTISTTAANASGATPSQMSPNTAKKKCKNFLSTLIRLASDQPPNVATNVKNLIQGLIDDAIQPEDFTNQLQRELNSSPQPCLVPFLKKSLPYLRFSLMQKELTIEGVRPPPNGTVTLPTNSQHIPQIQIAQTGPRPGIGQTVRLLTPVGGLMGSPATTVLTPMTQTGARLQAPQTMVRPPVVASTPSTGTTSTPSSRSKSSAKSRSSAAKDKEKKNSSNFSSTLRDDDDINDVAAMGGVNLQEESQRILSNAETVGQQIRSCKDEDFLFTNPLHKRINEIASKYGLDECSTEVVSLVSHAVQERLKTLVEKLGVIAEHRQEQVKSYGHYEVVQDVKGQTTFLQELDRIEKRRHEEHPVFKIAQTGPRPGIGQTVRLLTPVGGLMGSPATTVLTPMTQTGARLQAPQTMVRPPVVASTPSTGTTSTPSSRSKSSAKSRSSAAKDKEKKNSSNFSSTLRDDDDINDVAAMGGVNLQEESQRILSNAETVGQQIRSCKDEDFLFTNPLHKRINEIASKYGLDECSTEVVSLVSHAVQERLKTLVEKLGVIAEHRQEQVKSYGHYEVVQDVKGQTTFLQELDRIEKRRHEE</sequence>
<evidence type="ECO:0000256" key="5">
    <source>
        <dbReference type="ARBA" id="ARBA00023242"/>
    </source>
</evidence>
<dbReference type="InterPro" id="IPR009072">
    <property type="entry name" value="Histone-fold"/>
</dbReference>
<dbReference type="EMBL" id="CAJPIZ010010556">
    <property type="protein sequence ID" value="CAG2112614.1"/>
    <property type="molecule type" value="Genomic_DNA"/>
</dbReference>
<dbReference type="PANTHER" id="PTHR15138">
    <property type="entry name" value="TRANSCRIPTION INITIATION FACTOR TFIID SUBUNIT 4"/>
    <property type="match status" value="1"/>
</dbReference>
<dbReference type="GO" id="GO:0005669">
    <property type="term" value="C:transcription factor TFIID complex"/>
    <property type="evidence" value="ECO:0007669"/>
    <property type="project" value="InterPro"/>
</dbReference>
<dbReference type="Pfam" id="PF07531">
    <property type="entry name" value="TAFH"/>
    <property type="match status" value="1"/>
</dbReference>
<keyword evidence="9" id="KW-1185">Reference proteome</keyword>
<dbReference type="PANTHER" id="PTHR15138:SF14">
    <property type="entry name" value="TRANSCRIPTION INITIATION FACTOR TFIID SUBUNIT 4"/>
    <property type="match status" value="1"/>
</dbReference>
<dbReference type="GO" id="GO:0046982">
    <property type="term" value="F:protein heterodimerization activity"/>
    <property type="evidence" value="ECO:0007669"/>
    <property type="project" value="InterPro"/>
</dbReference>
<dbReference type="Gene3D" id="1.10.20.10">
    <property type="entry name" value="Histone, subunit A"/>
    <property type="match status" value="2"/>
</dbReference>
<dbReference type="EMBL" id="OC865131">
    <property type="protein sequence ID" value="CAD7632184.1"/>
    <property type="molecule type" value="Genomic_DNA"/>
</dbReference>
<feature type="compositionally biased region" description="Low complexity" evidence="6">
    <location>
        <begin position="785"/>
        <end position="809"/>
    </location>
</feature>
<keyword evidence="4" id="KW-0804">Transcription</keyword>
<organism evidence="8">
    <name type="scientific">Medioppia subpectinata</name>
    <dbReference type="NCBI Taxonomy" id="1979941"/>
    <lineage>
        <taxon>Eukaryota</taxon>
        <taxon>Metazoa</taxon>
        <taxon>Ecdysozoa</taxon>
        <taxon>Arthropoda</taxon>
        <taxon>Chelicerata</taxon>
        <taxon>Arachnida</taxon>
        <taxon>Acari</taxon>
        <taxon>Acariformes</taxon>
        <taxon>Sarcoptiformes</taxon>
        <taxon>Oribatida</taxon>
        <taxon>Brachypylina</taxon>
        <taxon>Oppioidea</taxon>
        <taxon>Oppiidae</taxon>
        <taxon>Medioppia</taxon>
    </lineage>
</organism>
<dbReference type="Pfam" id="PF05236">
    <property type="entry name" value="TAF4"/>
    <property type="match status" value="2"/>
</dbReference>
<feature type="non-terminal residue" evidence="8">
    <location>
        <position position="1189"/>
    </location>
</feature>
<feature type="region of interest" description="Disordered" evidence="6">
    <location>
        <begin position="1003"/>
        <end position="1065"/>
    </location>
</feature>
<feature type="region of interest" description="Disordered" evidence="6">
    <location>
        <begin position="771"/>
        <end position="833"/>
    </location>
</feature>
<dbReference type="SMART" id="SM00549">
    <property type="entry name" value="TAFH"/>
    <property type="match status" value="1"/>
</dbReference>
<gene>
    <name evidence="8" type="ORF">OSB1V03_LOCUS12589</name>
</gene>
<dbReference type="InterPro" id="IPR037249">
    <property type="entry name" value="TAFH/NHR1_dom_sf"/>
</dbReference>
<dbReference type="CDD" id="cd08045">
    <property type="entry name" value="HFD_TAF4"/>
    <property type="match status" value="2"/>
</dbReference>
<feature type="region of interest" description="Disordered" evidence="6">
    <location>
        <begin position="387"/>
        <end position="427"/>
    </location>
</feature>
<keyword evidence="5" id="KW-0539">Nucleus</keyword>
<evidence type="ECO:0000313" key="8">
    <source>
        <dbReference type="EMBL" id="CAD7632184.1"/>
    </source>
</evidence>
<evidence type="ECO:0000256" key="4">
    <source>
        <dbReference type="ARBA" id="ARBA00023163"/>
    </source>
</evidence>
<comment type="similarity">
    <text evidence="2">Belongs to the TAF4 family.</text>
</comment>
<feature type="compositionally biased region" description="Low complexity" evidence="6">
    <location>
        <begin position="297"/>
        <end position="319"/>
    </location>
</feature>
<accession>A0A7R9Q4T7</accession>